<protein>
    <submittedName>
        <fullName evidence="5">2OG-Fe(II) oxygenase</fullName>
    </submittedName>
</protein>
<proteinExistence type="predicted"/>
<dbReference type="InterPro" id="IPR006620">
    <property type="entry name" value="Pro_4_hyd_alph"/>
</dbReference>
<dbReference type="RefSeq" id="WP_012040960.1">
    <property type="nucleotide sequence ID" value="NZ_JABFDP010000001.1"/>
</dbReference>
<comment type="caution">
    <text evidence="5">The sequence shown here is derived from an EMBL/GenBank/DDBJ whole genome shotgun (WGS) entry which is preliminary data.</text>
</comment>
<dbReference type="Gene3D" id="2.60.120.620">
    <property type="entry name" value="q2cbj1_9rhob like domain"/>
    <property type="match status" value="1"/>
</dbReference>
<accession>A0ABS5G9A1</accession>
<keyword evidence="6" id="KW-1185">Reference proteome</keyword>
<evidence type="ECO:0000313" key="6">
    <source>
        <dbReference type="Proteomes" id="UP001314635"/>
    </source>
</evidence>
<evidence type="ECO:0000256" key="1">
    <source>
        <dbReference type="ARBA" id="ARBA00001961"/>
    </source>
</evidence>
<dbReference type="InterPro" id="IPR044862">
    <property type="entry name" value="Pro_4_hyd_alph_FE2OG_OXY"/>
</dbReference>
<comment type="cofactor">
    <cofactor evidence="1">
        <name>L-ascorbate</name>
        <dbReference type="ChEBI" id="CHEBI:38290"/>
    </cofactor>
</comment>
<feature type="domain" description="Prolyl 4-hydroxylase alpha subunit" evidence="4">
    <location>
        <begin position="23"/>
        <end position="212"/>
    </location>
</feature>
<keyword evidence="3" id="KW-0560">Oxidoreductase</keyword>
<name>A0ABS5G9A1_9BRAD</name>
<reference evidence="6" key="1">
    <citation type="journal article" date="2021" name="ISME J.">
        <title>Evolutionary origin and ecological implication of a unique nif island in free-living Bradyrhizobium lineages.</title>
        <authorList>
            <person name="Tao J."/>
        </authorList>
    </citation>
    <scope>NUCLEOTIDE SEQUENCE [LARGE SCALE GENOMIC DNA]</scope>
    <source>
        <strain evidence="6">SZCCT0094</strain>
    </source>
</reference>
<evidence type="ECO:0000256" key="3">
    <source>
        <dbReference type="ARBA" id="ARBA00023002"/>
    </source>
</evidence>
<gene>
    <name evidence="5" type="ORF">JQ619_19230</name>
</gene>
<dbReference type="Pfam" id="PF13640">
    <property type="entry name" value="2OG-FeII_Oxy_3"/>
    <property type="match status" value="1"/>
</dbReference>
<evidence type="ECO:0000313" key="5">
    <source>
        <dbReference type="EMBL" id="MBR1137910.1"/>
    </source>
</evidence>
<evidence type="ECO:0000256" key="2">
    <source>
        <dbReference type="ARBA" id="ARBA00022964"/>
    </source>
</evidence>
<sequence>MKNPFERLDKEELRHRFLAAKPVHWIKIDGFLPEADARAVAEGYPEFDAALQIGRAFRSVNERKKIQITDSSKFAPAVAELHQVLASPQFLSDLAYITDMPDLLADDQLVGGGIHITGPGGRLDVHVDFNYLEDRKLHRRLNLLIYLNDPWREEWGGQFQLYDAEVRSCEATFAPIFNRCVIFETNEVSFHGVIPVSPAAPNPRRSFATYYYTREAPAHWSGVAHSTIFKARPEERMKGMILMPADRAKQTVLEQVRIAKRGLRRIFARQI</sequence>
<dbReference type="SMART" id="SM00702">
    <property type="entry name" value="P4Hc"/>
    <property type="match status" value="1"/>
</dbReference>
<dbReference type="Proteomes" id="UP001314635">
    <property type="component" value="Unassembled WGS sequence"/>
</dbReference>
<keyword evidence="2" id="KW-0223">Dioxygenase</keyword>
<evidence type="ECO:0000259" key="4">
    <source>
        <dbReference type="SMART" id="SM00702"/>
    </source>
</evidence>
<organism evidence="5 6">
    <name type="scientific">Bradyrhizobium denitrificans</name>
    <dbReference type="NCBI Taxonomy" id="2734912"/>
    <lineage>
        <taxon>Bacteria</taxon>
        <taxon>Pseudomonadati</taxon>
        <taxon>Pseudomonadota</taxon>
        <taxon>Alphaproteobacteria</taxon>
        <taxon>Hyphomicrobiales</taxon>
        <taxon>Nitrobacteraceae</taxon>
        <taxon>Bradyrhizobium</taxon>
    </lineage>
</organism>
<dbReference type="EMBL" id="JAFCLK010000017">
    <property type="protein sequence ID" value="MBR1137910.1"/>
    <property type="molecule type" value="Genomic_DNA"/>
</dbReference>